<name>A0A6N9TQQ2_DISTH</name>
<keyword evidence="10" id="KW-1185">Reference proteome</keyword>
<evidence type="ECO:0000256" key="2">
    <source>
        <dbReference type="ARBA" id="ARBA00022642"/>
    </source>
</evidence>
<evidence type="ECO:0000313" key="10">
    <source>
        <dbReference type="Proteomes" id="UP000469346"/>
    </source>
</evidence>
<dbReference type="RefSeq" id="WP_163298910.1">
    <property type="nucleotide sequence ID" value="NZ_JAAGRR010000084.1"/>
</dbReference>
<comment type="caution">
    <text evidence="9">The sequence shown here is derived from an EMBL/GenBank/DDBJ whole genome shotgun (WGS) entry which is preliminary data.</text>
</comment>
<evidence type="ECO:0000313" key="9">
    <source>
        <dbReference type="EMBL" id="NDY42780.1"/>
    </source>
</evidence>
<dbReference type="PANTHER" id="PTHR11080">
    <property type="entry name" value="PYRAZINAMIDASE/NICOTINAMIDASE"/>
    <property type="match status" value="1"/>
</dbReference>
<reference evidence="9 10" key="1">
    <citation type="submission" date="2020-02" db="EMBL/GenBank/DDBJ databases">
        <title>Comparative genomics of sulfur disproportionating microorganisms.</title>
        <authorList>
            <person name="Ward L.M."/>
            <person name="Bertran E."/>
            <person name="Johnston D.T."/>
        </authorList>
    </citation>
    <scope>NUCLEOTIDE SEQUENCE [LARGE SCALE GENOMIC DNA]</scope>
    <source>
        <strain evidence="9 10">DSM 100025</strain>
    </source>
</reference>
<evidence type="ECO:0000259" key="8">
    <source>
        <dbReference type="Pfam" id="PF00857"/>
    </source>
</evidence>
<comment type="pathway">
    <text evidence="5">Cofactor biosynthesis; nicotinate biosynthesis; nicotinate from nicotinamide: step 1/1.</text>
</comment>
<organism evidence="9 10">
    <name type="scientific">Dissulfurirhabdus thermomarina</name>
    <dbReference type="NCBI Taxonomy" id="1765737"/>
    <lineage>
        <taxon>Bacteria</taxon>
        <taxon>Deltaproteobacteria</taxon>
        <taxon>Dissulfurirhabdaceae</taxon>
        <taxon>Dissulfurirhabdus</taxon>
    </lineage>
</organism>
<dbReference type="Proteomes" id="UP000469346">
    <property type="component" value="Unassembled WGS sequence"/>
</dbReference>
<dbReference type="Pfam" id="PF00857">
    <property type="entry name" value="Isochorismatase"/>
    <property type="match status" value="1"/>
</dbReference>
<feature type="domain" description="Isochorismatase-like" evidence="8">
    <location>
        <begin position="12"/>
        <end position="191"/>
    </location>
</feature>
<keyword evidence="4" id="KW-0378">Hydrolase</keyword>
<dbReference type="Gene3D" id="3.40.50.850">
    <property type="entry name" value="Isochorismatase-like"/>
    <property type="match status" value="1"/>
</dbReference>
<dbReference type="SUPFAM" id="SSF52499">
    <property type="entry name" value="Isochorismatase-like hydrolases"/>
    <property type="match status" value="1"/>
</dbReference>
<dbReference type="InterPro" id="IPR000868">
    <property type="entry name" value="Isochorismatase-like_dom"/>
</dbReference>
<dbReference type="AlphaFoldDB" id="A0A6N9TQQ2"/>
<protein>
    <recommendedName>
        <fullName evidence="6">nicotinamidase</fullName>
        <ecNumber evidence="6">3.5.1.19</ecNumber>
    </recommendedName>
    <alternativeName>
        <fullName evidence="7">Nicotinamide deamidase</fullName>
    </alternativeName>
</protein>
<dbReference type="InterPro" id="IPR052347">
    <property type="entry name" value="Isochorismatase_Nicotinamidase"/>
</dbReference>
<dbReference type="GO" id="GO:0008936">
    <property type="term" value="F:nicotinamidase activity"/>
    <property type="evidence" value="ECO:0007669"/>
    <property type="project" value="UniProtKB-EC"/>
</dbReference>
<evidence type="ECO:0000256" key="6">
    <source>
        <dbReference type="ARBA" id="ARBA00039017"/>
    </source>
</evidence>
<evidence type="ECO:0000256" key="7">
    <source>
        <dbReference type="ARBA" id="ARBA00043224"/>
    </source>
</evidence>
<dbReference type="CDD" id="cd01011">
    <property type="entry name" value="nicotinamidase"/>
    <property type="match status" value="1"/>
</dbReference>
<dbReference type="InterPro" id="IPR036380">
    <property type="entry name" value="Isochorismatase-like_sf"/>
</dbReference>
<dbReference type="EC" id="3.5.1.19" evidence="6"/>
<evidence type="ECO:0000256" key="3">
    <source>
        <dbReference type="ARBA" id="ARBA00022723"/>
    </source>
</evidence>
<accession>A0A6N9TQQ2</accession>
<sequence length="201" mass="21131">MASGLSIGEGDALLVVDLQKDFLPGGRLPVPEGDAVVPAMNRCLRAFRAAGRPVFATRDWHPPEHVSFQAQGGPWPPHCVAGDPGADFADGLELPADVIVVSKATRPDTEAYSGFQGTDLDDYLRALEVRRLFVGGLATDYCVLETVKDARKLGYEVVLLQDAMRAVDAEPGAGERALEEMRGLGAAVAASTDLGGTEAAG</sequence>
<comment type="similarity">
    <text evidence="1">Belongs to the isochorismatase family.</text>
</comment>
<evidence type="ECO:0000256" key="1">
    <source>
        <dbReference type="ARBA" id="ARBA00006336"/>
    </source>
</evidence>
<dbReference type="EMBL" id="JAAGRR010000084">
    <property type="protein sequence ID" value="NDY42780.1"/>
    <property type="molecule type" value="Genomic_DNA"/>
</dbReference>
<dbReference type="GO" id="GO:0046872">
    <property type="term" value="F:metal ion binding"/>
    <property type="evidence" value="ECO:0007669"/>
    <property type="project" value="UniProtKB-KW"/>
</dbReference>
<dbReference type="GO" id="GO:0019363">
    <property type="term" value="P:pyridine nucleotide biosynthetic process"/>
    <property type="evidence" value="ECO:0007669"/>
    <property type="project" value="UniProtKB-KW"/>
</dbReference>
<gene>
    <name evidence="9" type="ORF">G3N55_07985</name>
</gene>
<evidence type="ECO:0000256" key="5">
    <source>
        <dbReference type="ARBA" id="ARBA00037900"/>
    </source>
</evidence>
<dbReference type="PANTHER" id="PTHR11080:SF2">
    <property type="entry name" value="LD05707P"/>
    <property type="match status" value="1"/>
</dbReference>
<keyword evidence="2" id="KW-0662">Pyridine nucleotide biosynthesis</keyword>
<keyword evidence="3" id="KW-0479">Metal-binding</keyword>
<evidence type="ECO:0000256" key="4">
    <source>
        <dbReference type="ARBA" id="ARBA00022801"/>
    </source>
</evidence>
<proteinExistence type="inferred from homology"/>